<dbReference type="InterPro" id="IPR032523">
    <property type="entry name" value="CcmF_C"/>
</dbReference>
<gene>
    <name evidence="3" type="ORF">UFOPK1704_00271</name>
</gene>
<feature type="transmembrane region" description="Helical" evidence="1">
    <location>
        <begin position="96"/>
        <end position="115"/>
    </location>
</feature>
<evidence type="ECO:0000259" key="2">
    <source>
        <dbReference type="Pfam" id="PF16327"/>
    </source>
</evidence>
<dbReference type="AlphaFoldDB" id="A0A6J6DTZ5"/>
<evidence type="ECO:0000256" key="1">
    <source>
        <dbReference type="SAM" id="Phobius"/>
    </source>
</evidence>
<keyword evidence="1" id="KW-1133">Transmembrane helix</keyword>
<reference evidence="3" key="1">
    <citation type="submission" date="2020-05" db="EMBL/GenBank/DDBJ databases">
        <authorList>
            <person name="Chiriac C."/>
            <person name="Salcher M."/>
            <person name="Ghai R."/>
            <person name="Kavagutti S V."/>
        </authorList>
    </citation>
    <scope>NUCLEOTIDE SEQUENCE</scope>
</reference>
<feature type="domain" description="Cytochrome c-type biogenesis protein CcmF C-terminal" evidence="2">
    <location>
        <begin position="3"/>
        <end position="114"/>
    </location>
</feature>
<dbReference type="Pfam" id="PF16327">
    <property type="entry name" value="CcmF_C"/>
    <property type="match status" value="1"/>
</dbReference>
<accession>A0A6J6DTZ5</accession>
<dbReference type="EMBL" id="CAEZTQ010000033">
    <property type="protein sequence ID" value="CAB4567700.1"/>
    <property type="molecule type" value="Genomic_DNA"/>
</dbReference>
<name>A0A6J6DTZ5_9ZZZZ</name>
<organism evidence="3">
    <name type="scientific">freshwater metagenome</name>
    <dbReference type="NCBI Taxonomy" id="449393"/>
    <lineage>
        <taxon>unclassified sequences</taxon>
        <taxon>metagenomes</taxon>
        <taxon>ecological metagenomes</taxon>
    </lineage>
</organism>
<keyword evidence="1" id="KW-0812">Transmembrane</keyword>
<keyword evidence="1" id="KW-0472">Membrane</keyword>
<evidence type="ECO:0000313" key="3">
    <source>
        <dbReference type="EMBL" id="CAB4567700.1"/>
    </source>
</evidence>
<proteinExistence type="predicted"/>
<sequence length="136" mass="14472">MSLEKGIPASFAGHTFELVGFTETDDDRKSSVSALISIDGGQAYAPAISKYKAMGMNIGTPSVKTSPIKDIYLTLEPPVRISSDAAKIKVFIKPMIMWLWIGGGLMALGTVLSAFPGKRRRPTDPTSAPVADEVTA</sequence>
<protein>
    <submittedName>
        <fullName evidence="3">Unannotated protein</fullName>
    </submittedName>
</protein>